<dbReference type="InterPro" id="IPR012328">
    <property type="entry name" value="Chalcone/stilbene_synt_C"/>
</dbReference>
<proteinExistence type="inferred from homology"/>
<evidence type="ECO:0000313" key="7">
    <source>
        <dbReference type="Proteomes" id="UP000309673"/>
    </source>
</evidence>
<evidence type="ECO:0000259" key="5">
    <source>
        <dbReference type="Pfam" id="PF02797"/>
    </source>
</evidence>
<dbReference type="Gene3D" id="3.40.47.10">
    <property type="match status" value="2"/>
</dbReference>
<dbReference type="CDD" id="cd00831">
    <property type="entry name" value="CHS_like"/>
    <property type="match status" value="1"/>
</dbReference>
<dbReference type="OrthoDB" id="9786288at2"/>
<feature type="domain" description="Chalcone/stilbene synthase C-terminal" evidence="5">
    <location>
        <begin position="238"/>
        <end position="362"/>
    </location>
</feature>
<comment type="similarity">
    <text evidence="1">Belongs to the thiolase-like superfamily. Chalcone/stilbene synthases family.</text>
</comment>
<dbReference type="PANTHER" id="PTHR11877">
    <property type="entry name" value="HYDROXYMETHYLGLUTARYL-COA SYNTHASE"/>
    <property type="match status" value="1"/>
</dbReference>
<dbReference type="GO" id="GO:0030639">
    <property type="term" value="P:polyketide biosynthetic process"/>
    <property type="evidence" value="ECO:0007669"/>
    <property type="project" value="TreeGrafter"/>
</dbReference>
<dbReference type="Pfam" id="PF00195">
    <property type="entry name" value="Chal_sti_synt_N"/>
    <property type="match status" value="1"/>
</dbReference>
<dbReference type="EMBL" id="SUPK01000001">
    <property type="protein sequence ID" value="TJY43909.1"/>
    <property type="molecule type" value="Genomic_DNA"/>
</dbReference>
<sequence length="371" mass="40686">MEQPKWSAEILGIGTAVPPHRLEQEETAERLAEALADEPNAARWVKRIFRQCGVRTRYTCEPDLLQPGRQNRYVSYSRPERFPSTAERMETYRRESVPLALEAARTALRESGMNASEVTHLITVSCTGFFLPGLDAVLVPLLGLQPDVYRSPLTFLGCGAGLTAIRVARDLTAANPSARVLIICVELCTLHIQPSSDREALFGASFFGDGASACVIAPTGLVHHRGSFLLGQGRAKLLADTSDDMVWKVGNHGFHLYLSPEIPKRIGRLVPPEIEGIQSAPPLLWAIHPGGRGILDELQEACRIADAQIEASRSVLSRYGNLSSATLLFVLREIRERISNGLQERGEGWALAFSPGLTAEWVHIGFQSDVC</sequence>
<protein>
    <submittedName>
        <fullName evidence="6">Type III polyketide synthase</fullName>
    </submittedName>
</protein>
<evidence type="ECO:0000256" key="2">
    <source>
        <dbReference type="ARBA" id="ARBA00022679"/>
    </source>
</evidence>
<dbReference type="AlphaFoldDB" id="A0A4V5LSQ3"/>
<evidence type="ECO:0000313" key="6">
    <source>
        <dbReference type="EMBL" id="TJY43909.1"/>
    </source>
</evidence>
<dbReference type="InterPro" id="IPR001099">
    <property type="entry name" value="Chalcone/stilbene_synt_N"/>
</dbReference>
<evidence type="ECO:0000259" key="4">
    <source>
        <dbReference type="Pfam" id="PF00195"/>
    </source>
</evidence>
<dbReference type="SUPFAM" id="SSF53901">
    <property type="entry name" value="Thiolase-like"/>
    <property type="match status" value="2"/>
</dbReference>
<feature type="domain" description="Chalcone/stilbene synthase N-terminal" evidence="4">
    <location>
        <begin position="7"/>
        <end position="216"/>
    </location>
</feature>
<name>A0A4V5LSQ3_9BACL</name>
<evidence type="ECO:0000256" key="1">
    <source>
        <dbReference type="ARBA" id="ARBA00005531"/>
    </source>
</evidence>
<dbReference type="RefSeq" id="WP_136775630.1">
    <property type="nucleotide sequence ID" value="NZ_SUPK01000001.1"/>
</dbReference>
<dbReference type="GO" id="GO:0016747">
    <property type="term" value="F:acyltransferase activity, transferring groups other than amino-acyl groups"/>
    <property type="evidence" value="ECO:0007669"/>
    <property type="project" value="InterPro"/>
</dbReference>
<keyword evidence="2" id="KW-0808">Transferase</keyword>
<reference evidence="6 7" key="1">
    <citation type="submission" date="2019-04" db="EMBL/GenBank/DDBJ databases">
        <title>Cohnella sp. nov., isolated from soil.</title>
        <authorList>
            <person name="Kim W."/>
        </authorList>
    </citation>
    <scope>NUCLEOTIDE SEQUENCE [LARGE SCALE GENOMIC DNA]</scope>
    <source>
        <strain evidence="6 7">CAU 1483</strain>
    </source>
</reference>
<gene>
    <name evidence="6" type="ORF">E5161_00425</name>
</gene>
<dbReference type="InterPro" id="IPR016039">
    <property type="entry name" value="Thiolase-like"/>
</dbReference>
<organism evidence="6 7">
    <name type="scientific">Cohnella pontilimi</name>
    <dbReference type="NCBI Taxonomy" id="2564100"/>
    <lineage>
        <taxon>Bacteria</taxon>
        <taxon>Bacillati</taxon>
        <taxon>Bacillota</taxon>
        <taxon>Bacilli</taxon>
        <taxon>Bacillales</taxon>
        <taxon>Paenibacillaceae</taxon>
        <taxon>Cohnella</taxon>
    </lineage>
</organism>
<dbReference type="PIRSF" id="PIRSF000451">
    <property type="entry name" value="PKS_III"/>
    <property type="match status" value="1"/>
</dbReference>
<dbReference type="InterPro" id="IPR011141">
    <property type="entry name" value="Polyketide_synthase_type-III"/>
</dbReference>
<dbReference type="PANTHER" id="PTHR11877:SF46">
    <property type="entry name" value="TYPE III POLYKETIDE SYNTHASE A"/>
    <property type="match status" value="1"/>
</dbReference>
<dbReference type="Pfam" id="PF02797">
    <property type="entry name" value="Chal_sti_synt_C"/>
    <property type="match status" value="1"/>
</dbReference>
<feature type="active site" description="Acyl-thioester intermediate" evidence="3">
    <location>
        <position position="158"/>
    </location>
</feature>
<dbReference type="Proteomes" id="UP000309673">
    <property type="component" value="Unassembled WGS sequence"/>
</dbReference>
<evidence type="ECO:0000256" key="3">
    <source>
        <dbReference type="PIRSR" id="PIRSR000451-1"/>
    </source>
</evidence>
<keyword evidence="7" id="KW-1185">Reference proteome</keyword>
<accession>A0A4V5LSQ3</accession>
<comment type="caution">
    <text evidence="6">The sequence shown here is derived from an EMBL/GenBank/DDBJ whole genome shotgun (WGS) entry which is preliminary data.</text>
</comment>